<feature type="compositionally biased region" description="Low complexity" evidence="1">
    <location>
        <begin position="205"/>
        <end position="220"/>
    </location>
</feature>
<feature type="domain" description="MADF" evidence="2">
    <location>
        <begin position="34"/>
        <end position="127"/>
    </location>
</feature>
<evidence type="ECO:0000256" key="1">
    <source>
        <dbReference type="SAM" id="MobiDB-lite"/>
    </source>
</evidence>
<feature type="region of interest" description="Disordered" evidence="1">
    <location>
        <begin position="205"/>
        <end position="295"/>
    </location>
</feature>
<dbReference type="KEGG" id="dan:6501984"/>
<dbReference type="PANTHER" id="PTHR21505">
    <property type="entry name" value="MADF DOMAIN-CONTAINING PROTEIN-RELATED"/>
    <property type="match status" value="1"/>
</dbReference>
<evidence type="ECO:0000259" key="2">
    <source>
        <dbReference type="PROSITE" id="PS51029"/>
    </source>
</evidence>
<name>B3MZQ9_DROAN</name>
<keyword evidence="4" id="KW-1185">Reference proteome</keyword>
<feature type="region of interest" description="Disordered" evidence="1">
    <location>
        <begin position="126"/>
        <end position="148"/>
    </location>
</feature>
<evidence type="ECO:0000313" key="3">
    <source>
        <dbReference type="EMBL" id="EDV33860.2"/>
    </source>
</evidence>
<evidence type="ECO:0000313" key="4">
    <source>
        <dbReference type="Proteomes" id="UP000007801"/>
    </source>
</evidence>
<reference evidence="3 4" key="1">
    <citation type="journal article" date="2007" name="Nature">
        <title>Evolution of genes and genomes on the Drosophila phylogeny.</title>
        <authorList>
            <consortium name="Drosophila 12 Genomes Consortium"/>
            <person name="Clark A.G."/>
            <person name="Eisen M.B."/>
            <person name="Smith D.R."/>
            <person name="Bergman C.M."/>
            <person name="Oliver B."/>
            <person name="Markow T.A."/>
            <person name="Kaufman T.C."/>
            <person name="Kellis M."/>
            <person name="Gelbart W."/>
            <person name="Iyer V.N."/>
            <person name="Pollard D.A."/>
            <person name="Sackton T.B."/>
            <person name="Larracuente A.M."/>
            <person name="Singh N.D."/>
            <person name="Abad J.P."/>
            <person name="Abt D.N."/>
            <person name="Adryan B."/>
            <person name="Aguade M."/>
            <person name="Akashi H."/>
            <person name="Anderson W.W."/>
            <person name="Aquadro C.F."/>
            <person name="Ardell D.H."/>
            <person name="Arguello R."/>
            <person name="Artieri C.G."/>
            <person name="Barbash D.A."/>
            <person name="Barker D."/>
            <person name="Barsanti P."/>
            <person name="Batterham P."/>
            <person name="Batzoglou S."/>
            <person name="Begun D."/>
            <person name="Bhutkar A."/>
            <person name="Blanco E."/>
            <person name="Bosak S.A."/>
            <person name="Bradley R.K."/>
            <person name="Brand A.D."/>
            <person name="Brent M.R."/>
            <person name="Brooks A.N."/>
            <person name="Brown R.H."/>
            <person name="Butlin R.K."/>
            <person name="Caggese C."/>
            <person name="Calvi B.R."/>
            <person name="Bernardo de Carvalho A."/>
            <person name="Caspi A."/>
            <person name="Castrezana S."/>
            <person name="Celniker S.E."/>
            <person name="Chang J.L."/>
            <person name="Chapple C."/>
            <person name="Chatterji S."/>
            <person name="Chinwalla A."/>
            <person name="Civetta A."/>
            <person name="Clifton S.W."/>
            <person name="Comeron J.M."/>
            <person name="Costello J.C."/>
            <person name="Coyne J.A."/>
            <person name="Daub J."/>
            <person name="David R.G."/>
            <person name="Delcher A.L."/>
            <person name="Delehaunty K."/>
            <person name="Do C.B."/>
            <person name="Ebling H."/>
            <person name="Edwards K."/>
            <person name="Eickbush T."/>
            <person name="Evans J.D."/>
            <person name="Filipski A."/>
            <person name="Findeiss S."/>
            <person name="Freyhult E."/>
            <person name="Fulton L."/>
            <person name="Fulton R."/>
            <person name="Garcia A.C."/>
            <person name="Gardiner A."/>
            <person name="Garfield D.A."/>
            <person name="Garvin B.E."/>
            <person name="Gibson G."/>
            <person name="Gilbert D."/>
            <person name="Gnerre S."/>
            <person name="Godfrey J."/>
            <person name="Good R."/>
            <person name="Gotea V."/>
            <person name="Gravely B."/>
            <person name="Greenberg A.J."/>
            <person name="Griffiths-Jones S."/>
            <person name="Gross S."/>
            <person name="Guigo R."/>
            <person name="Gustafson E.A."/>
            <person name="Haerty W."/>
            <person name="Hahn M.W."/>
            <person name="Halligan D.L."/>
            <person name="Halpern A.L."/>
            <person name="Halter G.M."/>
            <person name="Han M.V."/>
            <person name="Heger A."/>
            <person name="Hillier L."/>
            <person name="Hinrichs A.S."/>
            <person name="Holmes I."/>
            <person name="Hoskins R.A."/>
            <person name="Hubisz M.J."/>
            <person name="Hultmark D."/>
            <person name="Huntley M.A."/>
            <person name="Jaffe D.B."/>
            <person name="Jagadeeshan S."/>
            <person name="Jeck W.R."/>
            <person name="Johnson J."/>
            <person name="Jones C.D."/>
            <person name="Jordan W.C."/>
            <person name="Karpen G.H."/>
            <person name="Kataoka E."/>
            <person name="Keightley P.D."/>
            <person name="Kheradpour P."/>
            <person name="Kirkness E.F."/>
            <person name="Koerich L.B."/>
            <person name="Kristiansen K."/>
            <person name="Kudrna D."/>
            <person name="Kulathinal R.J."/>
            <person name="Kumar S."/>
            <person name="Kwok R."/>
            <person name="Lander E."/>
            <person name="Langley C.H."/>
            <person name="Lapoint R."/>
            <person name="Lazzaro B.P."/>
            <person name="Lee S.J."/>
            <person name="Levesque L."/>
            <person name="Li R."/>
            <person name="Lin C.F."/>
            <person name="Lin M.F."/>
            <person name="Lindblad-Toh K."/>
            <person name="Llopart A."/>
            <person name="Long M."/>
            <person name="Low L."/>
            <person name="Lozovsky E."/>
            <person name="Lu J."/>
            <person name="Luo M."/>
            <person name="Machado C.A."/>
            <person name="Makalowski W."/>
            <person name="Marzo M."/>
            <person name="Matsuda M."/>
            <person name="Matzkin L."/>
            <person name="McAllister B."/>
            <person name="McBride C.S."/>
            <person name="McKernan B."/>
            <person name="McKernan K."/>
            <person name="Mendez-Lago M."/>
            <person name="Minx P."/>
            <person name="Mollenhauer M.U."/>
            <person name="Montooth K."/>
            <person name="Mount S.M."/>
            <person name="Mu X."/>
            <person name="Myers E."/>
            <person name="Negre B."/>
            <person name="Newfeld S."/>
            <person name="Nielsen R."/>
            <person name="Noor M.A."/>
            <person name="O'Grady P."/>
            <person name="Pachter L."/>
            <person name="Papaceit M."/>
            <person name="Parisi M.J."/>
            <person name="Parisi M."/>
            <person name="Parts L."/>
            <person name="Pedersen J.S."/>
            <person name="Pesole G."/>
            <person name="Phillippy A.M."/>
            <person name="Ponting C.P."/>
            <person name="Pop M."/>
            <person name="Porcelli D."/>
            <person name="Powell J.R."/>
            <person name="Prohaska S."/>
            <person name="Pruitt K."/>
            <person name="Puig M."/>
            <person name="Quesneville H."/>
            <person name="Ram K.R."/>
            <person name="Rand D."/>
            <person name="Rasmussen M.D."/>
            <person name="Reed L.K."/>
            <person name="Reenan R."/>
            <person name="Reily A."/>
            <person name="Remington K.A."/>
            <person name="Rieger T.T."/>
            <person name="Ritchie M.G."/>
            <person name="Robin C."/>
            <person name="Rogers Y.H."/>
            <person name="Rohde C."/>
            <person name="Rozas J."/>
            <person name="Rubenfield M.J."/>
            <person name="Ruiz A."/>
            <person name="Russo S."/>
            <person name="Salzberg S.L."/>
            <person name="Sanchez-Gracia A."/>
            <person name="Saranga D.J."/>
            <person name="Sato H."/>
            <person name="Schaeffer S.W."/>
            <person name="Schatz M.C."/>
            <person name="Schlenke T."/>
            <person name="Schwartz R."/>
            <person name="Segarra C."/>
            <person name="Singh R.S."/>
            <person name="Sirot L."/>
            <person name="Sirota M."/>
            <person name="Sisneros N.B."/>
            <person name="Smith C.D."/>
            <person name="Smith T.F."/>
            <person name="Spieth J."/>
            <person name="Stage D.E."/>
            <person name="Stark A."/>
            <person name="Stephan W."/>
            <person name="Strausberg R.L."/>
            <person name="Strempel S."/>
            <person name="Sturgill D."/>
            <person name="Sutton G."/>
            <person name="Sutton G.G."/>
            <person name="Tao W."/>
            <person name="Teichmann S."/>
            <person name="Tobari Y.N."/>
            <person name="Tomimura Y."/>
            <person name="Tsolas J.M."/>
            <person name="Valente V.L."/>
            <person name="Venter E."/>
            <person name="Venter J.C."/>
            <person name="Vicario S."/>
            <person name="Vieira F.G."/>
            <person name="Vilella A.J."/>
            <person name="Villasante A."/>
            <person name="Walenz B."/>
            <person name="Wang J."/>
            <person name="Wasserman M."/>
            <person name="Watts T."/>
            <person name="Wilson D."/>
            <person name="Wilson R.K."/>
            <person name="Wing R.A."/>
            <person name="Wolfner M.F."/>
            <person name="Wong A."/>
            <person name="Wong G.K."/>
            <person name="Wu C.I."/>
            <person name="Wu G."/>
            <person name="Yamamoto D."/>
            <person name="Yang H.P."/>
            <person name="Yang S.P."/>
            <person name="Yorke J.A."/>
            <person name="Yoshida K."/>
            <person name="Zdobnov E."/>
            <person name="Zhang P."/>
            <person name="Zhang Y."/>
            <person name="Zimin A.V."/>
            <person name="Baldwin J."/>
            <person name="Abdouelleil A."/>
            <person name="Abdulkadir J."/>
            <person name="Abebe A."/>
            <person name="Abera B."/>
            <person name="Abreu J."/>
            <person name="Acer S.C."/>
            <person name="Aftuck L."/>
            <person name="Alexander A."/>
            <person name="An P."/>
            <person name="Anderson E."/>
            <person name="Anderson S."/>
            <person name="Arachi H."/>
            <person name="Azer M."/>
            <person name="Bachantsang P."/>
            <person name="Barry A."/>
            <person name="Bayul T."/>
            <person name="Berlin A."/>
            <person name="Bessette D."/>
            <person name="Bloom T."/>
            <person name="Blye J."/>
            <person name="Boguslavskiy L."/>
            <person name="Bonnet C."/>
            <person name="Boukhgalter B."/>
            <person name="Bourzgui I."/>
            <person name="Brown A."/>
            <person name="Cahill P."/>
            <person name="Channer S."/>
            <person name="Cheshatsang Y."/>
            <person name="Chuda L."/>
            <person name="Citroen M."/>
            <person name="Collymore A."/>
            <person name="Cooke P."/>
            <person name="Costello M."/>
            <person name="D'Aco K."/>
            <person name="Daza R."/>
            <person name="De Haan G."/>
            <person name="DeGray S."/>
            <person name="DeMaso C."/>
            <person name="Dhargay N."/>
            <person name="Dooley K."/>
            <person name="Dooley E."/>
            <person name="Doricent M."/>
            <person name="Dorje P."/>
            <person name="Dorjee K."/>
            <person name="Dupes A."/>
            <person name="Elong R."/>
            <person name="Falk J."/>
            <person name="Farina A."/>
            <person name="Faro S."/>
            <person name="Ferguson D."/>
            <person name="Fisher S."/>
            <person name="Foley C.D."/>
            <person name="Franke A."/>
            <person name="Friedrich D."/>
            <person name="Gadbois L."/>
            <person name="Gearin G."/>
            <person name="Gearin C.R."/>
            <person name="Giannoukos G."/>
            <person name="Goode T."/>
            <person name="Graham J."/>
            <person name="Grandbois E."/>
            <person name="Grewal S."/>
            <person name="Gyaltsen K."/>
            <person name="Hafez N."/>
            <person name="Hagos B."/>
            <person name="Hall J."/>
            <person name="Henson C."/>
            <person name="Hollinger A."/>
            <person name="Honan T."/>
            <person name="Huard M.D."/>
            <person name="Hughes L."/>
            <person name="Hurhula B."/>
            <person name="Husby M.E."/>
            <person name="Kamat A."/>
            <person name="Kanga B."/>
            <person name="Kashin S."/>
            <person name="Khazanovich D."/>
            <person name="Kisner P."/>
            <person name="Lance K."/>
            <person name="Lara M."/>
            <person name="Lee W."/>
            <person name="Lennon N."/>
            <person name="Letendre F."/>
            <person name="LeVine R."/>
            <person name="Lipovsky A."/>
            <person name="Liu X."/>
            <person name="Liu J."/>
            <person name="Liu S."/>
            <person name="Lokyitsang T."/>
            <person name="Lokyitsang Y."/>
            <person name="Lubonja R."/>
            <person name="Lui A."/>
            <person name="MacDonald P."/>
            <person name="Magnisalis V."/>
            <person name="Maru K."/>
            <person name="Matthews C."/>
            <person name="McCusker W."/>
            <person name="McDonough S."/>
            <person name="Mehta T."/>
            <person name="Meldrim J."/>
            <person name="Meneus L."/>
            <person name="Mihai O."/>
            <person name="Mihalev A."/>
            <person name="Mihova T."/>
            <person name="Mittelman R."/>
            <person name="Mlenga V."/>
            <person name="Montmayeur A."/>
            <person name="Mulrain L."/>
            <person name="Navidi A."/>
            <person name="Naylor J."/>
            <person name="Negash T."/>
            <person name="Nguyen T."/>
            <person name="Nguyen N."/>
            <person name="Nicol R."/>
            <person name="Norbu C."/>
            <person name="Norbu N."/>
            <person name="Novod N."/>
            <person name="O'Neill B."/>
            <person name="Osman S."/>
            <person name="Markiewicz E."/>
            <person name="Oyono O.L."/>
            <person name="Patti C."/>
            <person name="Phunkhang P."/>
            <person name="Pierre F."/>
            <person name="Priest M."/>
            <person name="Raghuraman S."/>
            <person name="Rege F."/>
            <person name="Reyes R."/>
            <person name="Rise C."/>
            <person name="Rogov P."/>
            <person name="Ross K."/>
            <person name="Ryan E."/>
            <person name="Settipalli S."/>
            <person name="Shea T."/>
            <person name="Sherpa N."/>
            <person name="Shi L."/>
            <person name="Shih D."/>
            <person name="Sparrow T."/>
            <person name="Spaulding J."/>
            <person name="Stalker J."/>
            <person name="Stange-Thomann N."/>
            <person name="Stavropoulos S."/>
            <person name="Stone C."/>
            <person name="Strader C."/>
            <person name="Tesfaye S."/>
            <person name="Thomson T."/>
            <person name="Thoulutsang Y."/>
            <person name="Thoulutsang D."/>
            <person name="Topham K."/>
            <person name="Topping I."/>
            <person name="Tsamla T."/>
            <person name="Vassiliev H."/>
            <person name="Vo A."/>
            <person name="Wangchuk T."/>
            <person name="Wangdi T."/>
            <person name="Weiand M."/>
            <person name="Wilkinson J."/>
            <person name="Wilson A."/>
            <person name="Yadav S."/>
            <person name="Young G."/>
            <person name="Yu Q."/>
            <person name="Zembek L."/>
            <person name="Zhong D."/>
            <person name="Zimmer A."/>
            <person name="Zwirko Z."/>
            <person name="Jaffe D.B."/>
            <person name="Alvarez P."/>
            <person name="Brockman W."/>
            <person name="Butler J."/>
            <person name="Chin C."/>
            <person name="Gnerre S."/>
            <person name="Grabherr M."/>
            <person name="Kleber M."/>
            <person name="Mauceli E."/>
            <person name="MacCallum I."/>
        </authorList>
    </citation>
    <scope>NUCLEOTIDE SEQUENCE [LARGE SCALE GENOMIC DNA]</scope>
    <source>
        <strain evidence="4">Tucson 14024-0371.13</strain>
    </source>
</reference>
<gene>
    <name evidence="3" type="primary">Dana\GF19222</name>
    <name evidence="3" type="synonym">dana_GLEANR_20935</name>
    <name evidence="3" type="ORF">GF19222</name>
</gene>
<dbReference type="Proteomes" id="UP000007801">
    <property type="component" value="Unassembled WGS sequence"/>
</dbReference>
<feature type="compositionally biased region" description="Polar residues" evidence="1">
    <location>
        <begin position="271"/>
        <end position="284"/>
    </location>
</feature>
<dbReference type="EMBL" id="CH902635">
    <property type="protein sequence ID" value="EDV33860.2"/>
    <property type="molecule type" value="Genomic_DNA"/>
</dbReference>
<dbReference type="eggNOG" id="ENOG502T92G">
    <property type="taxonomic scope" value="Eukaryota"/>
</dbReference>
<dbReference type="InParanoid" id="B3MZQ9"/>
<dbReference type="SMART" id="SM00595">
    <property type="entry name" value="MADF"/>
    <property type="match status" value="1"/>
</dbReference>
<dbReference type="PANTHER" id="PTHR21505:SF12">
    <property type="entry name" value="MADF DOMAIN-CONTAINING PROTEIN-RELATED"/>
    <property type="match status" value="1"/>
</dbReference>
<sequence length="295" mass="33276">MMEARRQERQRRESAKATAATSLPSSQDEEFNLRLVDLYGGQSCLWNTSLPEHEDVELKRGAWEKIAKELGSHLTAAFVRSRVHSMRHQLNVYKLQMIEYQMTPGIGKAPEKPYYVDRFAFLDTVPTSRGDDTGQSETKSSKSSDSEISVFRWSRPSVGVTPSAIPSIAGMVRERMEESRQLPVPLHMAFPRLQLNRMRRSAIGGRISEPSSGSSSLEISDVPPTLQARPGESVSKTKLSADKMRTRQKLEQNREAESEDDELYTLHWEVRNQQRSLRNGQSPLAGSPAGEKDIF</sequence>
<feature type="region of interest" description="Disordered" evidence="1">
    <location>
        <begin position="1"/>
        <end position="25"/>
    </location>
</feature>
<protein>
    <recommendedName>
        <fullName evidence="2">MADF domain-containing protein</fullName>
    </recommendedName>
</protein>
<dbReference type="Pfam" id="PF10545">
    <property type="entry name" value="MADF_DNA_bdg"/>
    <property type="match status" value="1"/>
</dbReference>
<dbReference type="STRING" id="7217.B3MZQ9"/>
<dbReference type="AlphaFoldDB" id="B3MZQ9"/>
<feature type="compositionally biased region" description="Basic and acidic residues" evidence="1">
    <location>
        <begin position="1"/>
        <end position="15"/>
    </location>
</feature>
<dbReference type="InterPro" id="IPR006578">
    <property type="entry name" value="MADF-dom"/>
</dbReference>
<accession>B3MZQ9</accession>
<feature type="compositionally biased region" description="Basic and acidic residues" evidence="1">
    <location>
        <begin position="239"/>
        <end position="256"/>
    </location>
</feature>
<dbReference type="PROSITE" id="PS51029">
    <property type="entry name" value="MADF"/>
    <property type="match status" value="1"/>
</dbReference>
<dbReference type="HOGENOM" id="CLU_931461_0_0_1"/>
<dbReference type="OrthoDB" id="10051975at2759"/>
<organism evidence="3 4">
    <name type="scientific">Drosophila ananassae</name>
    <name type="common">Fruit fly</name>
    <dbReference type="NCBI Taxonomy" id="7217"/>
    <lineage>
        <taxon>Eukaryota</taxon>
        <taxon>Metazoa</taxon>
        <taxon>Ecdysozoa</taxon>
        <taxon>Arthropoda</taxon>
        <taxon>Hexapoda</taxon>
        <taxon>Insecta</taxon>
        <taxon>Pterygota</taxon>
        <taxon>Neoptera</taxon>
        <taxon>Endopterygota</taxon>
        <taxon>Diptera</taxon>
        <taxon>Brachycera</taxon>
        <taxon>Muscomorpha</taxon>
        <taxon>Ephydroidea</taxon>
        <taxon>Drosophilidae</taxon>
        <taxon>Drosophila</taxon>
        <taxon>Sophophora</taxon>
    </lineage>
</organism>
<dbReference type="GeneID" id="6501984"/>
<proteinExistence type="predicted"/>